<dbReference type="GO" id="GO:0030295">
    <property type="term" value="F:protein kinase activator activity"/>
    <property type="evidence" value="ECO:0007669"/>
    <property type="project" value="TreeGrafter"/>
</dbReference>
<protein>
    <recommendedName>
        <fullName evidence="2">histidine kinase</fullName>
        <ecNumber evidence="2">2.7.13.3</ecNumber>
    </recommendedName>
</protein>
<keyword evidence="4 6" id="KW-0418">Kinase</keyword>
<evidence type="ECO:0000256" key="3">
    <source>
        <dbReference type="ARBA" id="ARBA00022679"/>
    </source>
</evidence>
<evidence type="ECO:0000256" key="2">
    <source>
        <dbReference type="ARBA" id="ARBA00012438"/>
    </source>
</evidence>
<dbReference type="InterPro" id="IPR036890">
    <property type="entry name" value="HATPase_C_sf"/>
</dbReference>
<dbReference type="EMBL" id="SRKZ01000008">
    <property type="protein sequence ID" value="TGD77562.1"/>
    <property type="molecule type" value="Genomic_DNA"/>
</dbReference>
<comment type="caution">
    <text evidence="6">The sequence shown here is derived from an EMBL/GenBank/DDBJ whole genome shotgun (WGS) entry which is preliminary data.</text>
</comment>
<dbReference type="GO" id="GO:0004673">
    <property type="term" value="F:protein histidine kinase activity"/>
    <property type="evidence" value="ECO:0007669"/>
    <property type="project" value="UniProtKB-EC"/>
</dbReference>
<dbReference type="EC" id="2.7.13.3" evidence="2"/>
<organism evidence="6 7">
    <name type="scientific">Hymenobacter wooponensis</name>
    <dbReference type="NCBI Taxonomy" id="1525360"/>
    <lineage>
        <taxon>Bacteria</taxon>
        <taxon>Pseudomonadati</taxon>
        <taxon>Bacteroidota</taxon>
        <taxon>Cytophagia</taxon>
        <taxon>Cytophagales</taxon>
        <taxon>Hymenobacteraceae</taxon>
        <taxon>Hymenobacter</taxon>
    </lineage>
</organism>
<proteinExistence type="predicted"/>
<dbReference type="Proteomes" id="UP000298284">
    <property type="component" value="Unassembled WGS sequence"/>
</dbReference>
<accession>A0A4Z0MCU0</accession>
<comment type="catalytic activity">
    <reaction evidence="1">
        <text>ATP + protein L-histidine = ADP + protein N-phospho-L-histidine.</text>
        <dbReference type="EC" id="2.7.13.3"/>
    </reaction>
</comment>
<evidence type="ECO:0000313" key="7">
    <source>
        <dbReference type="Proteomes" id="UP000298284"/>
    </source>
</evidence>
<dbReference type="PRINTS" id="PR00344">
    <property type="entry name" value="BCTRLSENSOR"/>
</dbReference>
<dbReference type="GO" id="GO:0000156">
    <property type="term" value="F:phosphorelay response regulator activity"/>
    <property type="evidence" value="ECO:0007669"/>
    <property type="project" value="TreeGrafter"/>
</dbReference>
<feature type="domain" description="Histidine kinase" evidence="5">
    <location>
        <begin position="1"/>
        <end position="76"/>
    </location>
</feature>
<dbReference type="Gene3D" id="3.30.565.10">
    <property type="entry name" value="Histidine kinase-like ATPase, C-terminal domain"/>
    <property type="match status" value="1"/>
</dbReference>
<dbReference type="RefSeq" id="WP_135532748.1">
    <property type="nucleotide sequence ID" value="NZ_SRKZ01000008.1"/>
</dbReference>
<dbReference type="OrthoDB" id="9766459at2"/>
<gene>
    <name evidence="6" type="ORF">EU557_22550</name>
</gene>
<dbReference type="InterPro" id="IPR005467">
    <property type="entry name" value="His_kinase_dom"/>
</dbReference>
<keyword evidence="7" id="KW-1185">Reference proteome</keyword>
<dbReference type="InterPro" id="IPR050351">
    <property type="entry name" value="BphY/WalK/GraS-like"/>
</dbReference>
<dbReference type="SUPFAM" id="SSF55874">
    <property type="entry name" value="ATPase domain of HSP90 chaperone/DNA topoisomerase II/histidine kinase"/>
    <property type="match status" value="1"/>
</dbReference>
<name>A0A4Z0MCU0_9BACT</name>
<evidence type="ECO:0000256" key="4">
    <source>
        <dbReference type="ARBA" id="ARBA00022777"/>
    </source>
</evidence>
<dbReference type="PANTHER" id="PTHR42878:SF15">
    <property type="entry name" value="BACTERIOPHYTOCHROME"/>
    <property type="match status" value="1"/>
</dbReference>
<keyword evidence="3" id="KW-0808">Transferase</keyword>
<dbReference type="PANTHER" id="PTHR42878">
    <property type="entry name" value="TWO-COMPONENT HISTIDINE KINASE"/>
    <property type="match status" value="1"/>
</dbReference>
<reference evidence="6 7" key="1">
    <citation type="submission" date="2019-04" db="EMBL/GenBank/DDBJ databases">
        <authorList>
            <person name="Feng G."/>
            <person name="Zhang J."/>
            <person name="Zhu H."/>
        </authorList>
    </citation>
    <scope>NUCLEOTIDE SEQUENCE [LARGE SCALE GENOMIC DNA]</scope>
    <source>
        <strain evidence="6 7">JCM 19491</strain>
    </source>
</reference>
<dbReference type="Pfam" id="PF02518">
    <property type="entry name" value="HATPase_c"/>
    <property type="match status" value="1"/>
</dbReference>
<sequence length="77" mass="8475">MDGYWCLTVQDNGLGLDTSQQASLFALFRRFHNHVEGSGLGLYTVKKIVENLGGRVEVQSELGVGSTFRVYIPTLPS</sequence>
<dbReference type="AlphaFoldDB" id="A0A4Z0MCU0"/>
<dbReference type="PROSITE" id="PS50109">
    <property type="entry name" value="HIS_KIN"/>
    <property type="match status" value="1"/>
</dbReference>
<dbReference type="InterPro" id="IPR003594">
    <property type="entry name" value="HATPase_dom"/>
</dbReference>
<dbReference type="GO" id="GO:0007234">
    <property type="term" value="P:osmosensory signaling via phosphorelay pathway"/>
    <property type="evidence" value="ECO:0007669"/>
    <property type="project" value="TreeGrafter"/>
</dbReference>
<evidence type="ECO:0000313" key="6">
    <source>
        <dbReference type="EMBL" id="TGD77562.1"/>
    </source>
</evidence>
<evidence type="ECO:0000256" key="1">
    <source>
        <dbReference type="ARBA" id="ARBA00000085"/>
    </source>
</evidence>
<evidence type="ECO:0000259" key="5">
    <source>
        <dbReference type="PROSITE" id="PS50109"/>
    </source>
</evidence>
<dbReference type="InterPro" id="IPR004358">
    <property type="entry name" value="Sig_transdc_His_kin-like_C"/>
</dbReference>